<keyword evidence="1" id="KW-1133">Transmembrane helix</keyword>
<keyword evidence="3" id="KW-1185">Reference proteome</keyword>
<keyword evidence="1" id="KW-0472">Membrane</keyword>
<dbReference type="Proteomes" id="UP000297910">
    <property type="component" value="Unassembled WGS sequence"/>
</dbReference>
<gene>
    <name evidence="2" type="ORF">BPAE_0091g00160</name>
</gene>
<evidence type="ECO:0000313" key="3">
    <source>
        <dbReference type="Proteomes" id="UP000297910"/>
    </source>
</evidence>
<dbReference type="AlphaFoldDB" id="A0A4Z1FPK2"/>
<comment type="caution">
    <text evidence="2">The sequence shown here is derived from an EMBL/GenBank/DDBJ whole genome shotgun (WGS) entry which is preliminary data.</text>
</comment>
<proteinExistence type="predicted"/>
<sequence>MYTLLYYVLGLLLGFCLFFLIVYSEFPALVRYVIASPPPTIPSSSRNEQLLDLLFFHVLNPAMATDKLIDHVQRKLDEKDARLTTKCFTSMKSCLTWERNSDEGRIPVPLTDLELELNDMPEKHQEDYDIFVKTFYERLEIDRQGGEFATKESYKKLGSLKFIWTREERRLRLKDDEENIREGACDAADRTEKGISDPDR</sequence>
<evidence type="ECO:0000256" key="1">
    <source>
        <dbReference type="SAM" id="Phobius"/>
    </source>
</evidence>
<accession>A0A4Z1FPK2</accession>
<keyword evidence="1" id="KW-0812">Transmembrane</keyword>
<dbReference type="EMBL" id="PQXI01000091">
    <property type="protein sequence ID" value="TGO24939.1"/>
    <property type="molecule type" value="Genomic_DNA"/>
</dbReference>
<evidence type="ECO:0000313" key="2">
    <source>
        <dbReference type="EMBL" id="TGO24939.1"/>
    </source>
</evidence>
<organism evidence="2 3">
    <name type="scientific">Botrytis paeoniae</name>
    <dbReference type="NCBI Taxonomy" id="278948"/>
    <lineage>
        <taxon>Eukaryota</taxon>
        <taxon>Fungi</taxon>
        <taxon>Dikarya</taxon>
        <taxon>Ascomycota</taxon>
        <taxon>Pezizomycotina</taxon>
        <taxon>Leotiomycetes</taxon>
        <taxon>Helotiales</taxon>
        <taxon>Sclerotiniaceae</taxon>
        <taxon>Botrytis</taxon>
    </lineage>
</organism>
<feature type="transmembrane region" description="Helical" evidence="1">
    <location>
        <begin position="6"/>
        <end position="23"/>
    </location>
</feature>
<name>A0A4Z1FPK2_9HELO</name>
<reference evidence="2 3" key="1">
    <citation type="submission" date="2017-12" db="EMBL/GenBank/DDBJ databases">
        <title>Comparative genomics of Botrytis spp.</title>
        <authorList>
            <person name="Valero-Jimenez C.A."/>
            <person name="Tapia P."/>
            <person name="Veloso J."/>
            <person name="Silva-Moreno E."/>
            <person name="Staats M."/>
            <person name="Valdes J.H."/>
            <person name="Van Kan J.A.L."/>
        </authorList>
    </citation>
    <scope>NUCLEOTIDE SEQUENCE [LARGE SCALE GENOMIC DNA]</scope>
    <source>
        <strain evidence="2 3">Bp0003</strain>
    </source>
</reference>
<protein>
    <submittedName>
        <fullName evidence="2">Uncharacterized protein</fullName>
    </submittedName>
</protein>